<dbReference type="Proteomes" id="UP000316621">
    <property type="component" value="Chromosome 2"/>
</dbReference>
<gene>
    <name evidence="1" type="ORF">C5167_017124</name>
</gene>
<protein>
    <submittedName>
        <fullName evidence="1">Uncharacterized protein</fullName>
    </submittedName>
</protein>
<evidence type="ECO:0000313" key="1">
    <source>
        <dbReference type="EMBL" id="RZC48699.1"/>
    </source>
</evidence>
<dbReference type="Gramene" id="RZC48699">
    <property type="protein sequence ID" value="RZC48699"/>
    <property type="gene ID" value="C5167_017124"/>
</dbReference>
<proteinExistence type="predicted"/>
<reference evidence="1 2" key="1">
    <citation type="journal article" date="2018" name="Science">
        <title>The opium poppy genome and morphinan production.</title>
        <authorList>
            <person name="Guo L."/>
            <person name="Winzer T."/>
            <person name="Yang X."/>
            <person name="Li Y."/>
            <person name="Ning Z."/>
            <person name="He Z."/>
            <person name="Teodor R."/>
            <person name="Lu Y."/>
            <person name="Bowser T.A."/>
            <person name="Graham I.A."/>
            <person name="Ye K."/>
        </authorList>
    </citation>
    <scope>NUCLEOTIDE SEQUENCE [LARGE SCALE GENOMIC DNA]</scope>
    <source>
        <strain evidence="2">cv. HN1</strain>
        <tissue evidence="1">Leaves</tissue>
    </source>
</reference>
<sequence length="58" mass="6276">MEKESSPTGACTASEISSVIITRRIQPSTQYETLGGAESHDEVWDVYELADASETGKI</sequence>
<dbReference type="AlphaFoldDB" id="A0A4Y7IMK2"/>
<keyword evidence="2" id="KW-1185">Reference proteome</keyword>
<organism evidence="1 2">
    <name type="scientific">Papaver somniferum</name>
    <name type="common">Opium poppy</name>
    <dbReference type="NCBI Taxonomy" id="3469"/>
    <lineage>
        <taxon>Eukaryota</taxon>
        <taxon>Viridiplantae</taxon>
        <taxon>Streptophyta</taxon>
        <taxon>Embryophyta</taxon>
        <taxon>Tracheophyta</taxon>
        <taxon>Spermatophyta</taxon>
        <taxon>Magnoliopsida</taxon>
        <taxon>Ranunculales</taxon>
        <taxon>Papaveraceae</taxon>
        <taxon>Papaveroideae</taxon>
        <taxon>Papaver</taxon>
    </lineage>
</organism>
<accession>A0A4Y7IMK2</accession>
<evidence type="ECO:0000313" key="2">
    <source>
        <dbReference type="Proteomes" id="UP000316621"/>
    </source>
</evidence>
<name>A0A4Y7IMK2_PAPSO</name>
<dbReference type="EMBL" id="CM010716">
    <property type="protein sequence ID" value="RZC48699.1"/>
    <property type="molecule type" value="Genomic_DNA"/>
</dbReference>